<dbReference type="GO" id="GO:0016881">
    <property type="term" value="F:acid-amino acid ligase activity"/>
    <property type="evidence" value="ECO:0007669"/>
    <property type="project" value="InterPro"/>
</dbReference>
<evidence type="ECO:0000259" key="2">
    <source>
        <dbReference type="Pfam" id="PF08245"/>
    </source>
</evidence>
<proteinExistence type="predicted"/>
<dbReference type="Proteomes" id="UP000198977">
    <property type="component" value="Unassembled WGS sequence"/>
</dbReference>
<dbReference type="Pfam" id="PF02875">
    <property type="entry name" value="Mur_ligase_C"/>
    <property type="match status" value="1"/>
</dbReference>
<accession>A0A1I1XJ88</accession>
<dbReference type="EMBL" id="FOMW01000004">
    <property type="protein sequence ID" value="SFE05450.1"/>
    <property type="molecule type" value="Genomic_DNA"/>
</dbReference>
<dbReference type="STRING" id="74348.SAMN04488523_104336"/>
<sequence>MSVWPGIALKMATDPARPMDRIEKLETALDIQWAAVDAFNVEPPRRLTGPSLLSDHPGAVMDVVFDGVDPGIVTALWEKHARKVLDHVGWGDQKLISRVFQGGVSLAISAPVDQLYSATFVAKTAWHFCAAELSNSASLSFEDMTNDLKRVMAEEANPALAALMSAAAAHDVDFLCDDDHVSVGHGIGSQIWPVDGLPAPDQVDWSAVSDGPVALLTGTNGKTTTTRLCAAIATAAGKVVGLTSTDLVQVGSDILDRGDYSGPGGGRMALRDPRVEMAFLEVARGGILRRGLPIRRARVALVTNVAKDHLGEFGVMTLDDLAQTKFAVMRALATDGALVLNADDPQIVAAAAELSQLIWWFSLDATSPQITQARERGTPCCFVKLDHFIFFDGSTEVFSMPLAEVPITLHGAAKHNVRNVLAAVCVCTVLGIAAEAIRTGLSGFASDHKDNPGRFNEFRYNGARVFVDFAHNAHSISAVCEALSAIPSKRRFIMLSQPGDHSDQDLVDVTKAALQFRPDVIVTAEIEDYLRGRSFGETTGRLQASAIADGFDPDQILSADTPPIGAKLILDNLQPGDLALMLVLSDRDEVFDLFQNSLGSK</sequence>
<dbReference type="InterPro" id="IPR036615">
    <property type="entry name" value="Mur_ligase_C_dom_sf"/>
</dbReference>
<dbReference type="InterPro" id="IPR004101">
    <property type="entry name" value="Mur_ligase_C"/>
</dbReference>
<dbReference type="SUPFAM" id="SSF53623">
    <property type="entry name" value="MurD-like peptide ligases, catalytic domain"/>
    <property type="match status" value="1"/>
</dbReference>
<evidence type="ECO:0000313" key="4">
    <source>
        <dbReference type="Proteomes" id="UP000198977"/>
    </source>
</evidence>
<dbReference type="GO" id="GO:0005524">
    <property type="term" value="F:ATP binding"/>
    <property type="evidence" value="ECO:0007669"/>
    <property type="project" value="InterPro"/>
</dbReference>
<dbReference type="AlphaFoldDB" id="A0A1I1XJ88"/>
<dbReference type="Gene3D" id="3.40.1190.10">
    <property type="entry name" value="Mur-like, catalytic domain"/>
    <property type="match status" value="1"/>
</dbReference>
<name>A0A1I1XJ88_9RHOB</name>
<dbReference type="InterPro" id="IPR013221">
    <property type="entry name" value="Mur_ligase_cen"/>
</dbReference>
<dbReference type="Gene3D" id="3.90.190.20">
    <property type="entry name" value="Mur ligase, C-terminal domain"/>
    <property type="match status" value="1"/>
</dbReference>
<dbReference type="InterPro" id="IPR036565">
    <property type="entry name" value="Mur-like_cat_sf"/>
</dbReference>
<feature type="domain" description="Mur ligase central" evidence="2">
    <location>
        <begin position="217"/>
        <end position="427"/>
    </location>
</feature>
<keyword evidence="3" id="KW-0436">Ligase</keyword>
<keyword evidence="4" id="KW-1185">Reference proteome</keyword>
<organism evidence="3 4">
    <name type="scientific">Sulfitobacter brevis</name>
    <dbReference type="NCBI Taxonomy" id="74348"/>
    <lineage>
        <taxon>Bacteria</taxon>
        <taxon>Pseudomonadati</taxon>
        <taxon>Pseudomonadota</taxon>
        <taxon>Alphaproteobacteria</taxon>
        <taxon>Rhodobacterales</taxon>
        <taxon>Roseobacteraceae</taxon>
        <taxon>Sulfitobacter</taxon>
    </lineage>
</organism>
<evidence type="ECO:0000259" key="1">
    <source>
        <dbReference type="Pfam" id="PF02875"/>
    </source>
</evidence>
<dbReference type="PANTHER" id="PTHR23135">
    <property type="entry name" value="MUR LIGASE FAMILY MEMBER"/>
    <property type="match status" value="1"/>
</dbReference>
<evidence type="ECO:0000313" key="3">
    <source>
        <dbReference type="EMBL" id="SFE05450.1"/>
    </source>
</evidence>
<dbReference type="Pfam" id="PF08245">
    <property type="entry name" value="Mur_ligase_M"/>
    <property type="match status" value="1"/>
</dbReference>
<protein>
    <submittedName>
        <fullName evidence="3">Mur ligase family, glutamate ligase domain</fullName>
    </submittedName>
</protein>
<reference evidence="3 4" key="1">
    <citation type="submission" date="2016-10" db="EMBL/GenBank/DDBJ databases">
        <authorList>
            <person name="de Groot N.N."/>
        </authorList>
    </citation>
    <scope>NUCLEOTIDE SEQUENCE [LARGE SCALE GENOMIC DNA]</scope>
    <source>
        <strain evidence="3 4">DSM 11443</strain>
    </source>
</reference>
<dbReference type="SUPFAM" id="SSF53244">
    <property type="entry name" value="MurD-like peptide ligases, peptide-binding domain"/>
    <property type="match status" value="1"/>
</dbReference>
<dbReference type="PANTHER" id="PTHR23135:SF18">
    <property type="entry name" value="CYANOPHYCIN SYNTHETASE"/>
    <property type="match status" value="1"/>
</dbReference>
<feature type="domain" description="Mur ligase C-terminal" evidence="1">
    <location>
        <begin position="453"/>
        <end position="580"/>
    </location>
</feature>
<gene>
    <name evidence="3" type="ORF">SAMN04488523_104336</name>
</gene>